<dbReference type="EMBL" id="LUUK01000052">
    <property type="protein sequence ID" value="OAI24044.1"/>
    <property type="molecule type" value="Genomic_DNA"/>
</dbReference>
<accession>A0A177P2E3</accession>
<evidence type="ECO:0000259" key="12">
    <source>
        <dbReference type="PROSITE" id="PS52015"/>
    </source>
</evidence>
<keyword evidence="14" id="KW-1185">Reference proteome</keyword>
<evidence type="ECO:0000256" key="9">
    <source>
        <dbReference type="ARBA" id="ARBA00023136"/>
    </source>
</evidence>
<dbReference type="RefSeq" id="WP_064025589.1">
    <property type="nucleotide sequence ID" value="NZ_LUUK01000052.1"/>
</dbReference>
<evidence type="ECO:0000256" key="5">
    <source>
        <dbReference type="ARBA" id="ARBA00022519"/>
    </source>
</evidence>
<evidence type="ECO:0000256" key="7">
    <source>
        <dbReference type="ARBA" id="ARBA00022927"/>
    </source>
</evidence>
<dbReference type="GO" id="GO:0030288">
    <property type="term" value="C:outer membrane-bounded periplasmic space"/>
    <property type="evidence" value="ECO:0007669"/>
    <property type="project" value="InterPro"/>
</dbReference>
<evidence type="ECO:0000313" key="14">
    <source>
        <dbReference type="Proteomes" id="UP000077628"/>
    </source>
</evidence>
<keyword evidence="7 10" id="KW-0653">Protein transport</keyword>
<dbReference type="PRINTS" id="PR01374">
    <property type="entry name" value="TONBPROTEIN"/>
</dbReference>
<dbReference type="GO" id="GO:0055085">
    <property type="term" value="P:transmembrane transport"/>
    <property type="evidence" value="ECO:0007669"/>
    <property type="project" value="InterPro"/>
</dbReference>
<dbReference type="GO" id="GO:0098797">
    <property type="term" value="C:plasma membrane protein complex"/>
    <property type="evidence" value="ECO:0007669"/>
    <property type="project" value="TreeGrafter"/>
</dbReference>
<name>A0A177P2E3_9GAMM</name>
<dbReference type="Proteomes" id="UP000077628">
    <property type="component" value="Unassembled WGS sequence"/>
</dbReference>
<comment type="caution">
    <text evidence="13">The sequence shown here is derived from an EMBL/GenBank/DDBJ whole genome shotgun (WGS) entry which is preliminary data.</text>
</comment>
<dbReference type="Pfam" id="PF03544">
    <property type="entry name" value="TonB_C"/>
    <property type="match status" value="1"/>
</dbReference>
<dbReference type="STRING" id="702114.A1355_20995"/>
<dbReference type="AlphaFoldDB" id="A0A177P2E3"/>
<dbReference type="InterPro" id="IPR037682">
    <property type="entry name" value="TonB_C"/>
</dbReference>
<feature type="region of interest" description="Disordered" evidence="11">
    <location>
        <begin position="90"/>
        <end position="139"/>
    </location>
</feature>
<dbReference type="InterPro" id="IPR051045">
    <property type="entry name" value="TonB-dependent_transducer"/>
</dbReference>
<dbReference type="InterPro" id="IPR006260">
    <property type="entry name" value="TonB/TolA_C"/>
</dbReference>
<keyword evidence="4 10" id="KW-1003">Cell membrane</keyword>
<feature type="compositionally biased region" description="Pro residues" evidence="11">
    <location>
        <begin position="110"/>
        <end position="125"/>
    </location>
</feature>
<evidence type="ECO:0000256" key="8">
    <source>
        <dbReference type="ARBA" id="ARBA00022989"/>
    </source>
</evidence>
<evidence type="ECO:0000256" key="6">
    <source>
        <dbReference type="ARBA" id="ARBA00022692"/>
    </source>
</evidence>
<comment type="similarity">
    <text evidence="2 10">Belongs to the TonB family.</text>
</comment>
<keyword evidence="5 10" id="KW-0997">Cell inner membrane</keyword>
<keyword evidence="6" id="KW-0812">Transmembrane</keyword>
<dbReference type="GO" id="GO:0015891">
    <property type="term" value="P:siderophore transport"/>
    <property type="evidence" value="ECO:0007669"/>
    <property type="project" value="InterPro"/>
</dbReference>
<evidence type="ECO:0000256" key="10">
    <source>
        <dbReference type="RuleBase" id="RU362123"/>
    </source>
</evidence>
<dbReference type="PANTHER" id="PTHR33446:SF2">
    <property type="entry name" value="PROTEIN TONB"/>
    <property type="match status" value="1"/>
</dbReference>
<protein>
    <recommendedName>
        <fullName evidence="10">Protein TonB</fullName>
    </recommendedName>
</protein>
<dbReference type="InterPro" id="IPR003538">
    <property type="entry name" value="TonB"/>
</dbReference>
<comment type="subcellular location">
    <subcellularLocation>
        <location evidence="1 10">Cell inner membrane</location>
        <topology evidence="1 10">Single-pass membrane protein</topology>
        <orientation evidence="1 10">Periplasmic side</orientation>
    </subcellularLocation>
</comment>
<dbReference type="GO" id="GO:0015031">
    <property type="term" value="P:protein transport"/>
    <property type="evidence" value="ECO:0007669"/>
    <property type="project" value="UniProtKB-UniRule"/>
</dbReference>
<dbReference type="Gene3D" id="3.30.1150.10">
    <property type="match status" value="1"/>
</dbReference>
<organism evidence="13 14">
    <name type="scientific">Methylomonas koyamae</name>
    <dbReference type="NCBI Taxonomy" id="702114"/>
    <lineage>
        <taxon>Bacteria</taxon>
        <taxon>Pseudomonadati</taxon>
        <taxon>Pseudomonadota</taxon>
        <taxon>Gammaproteobacteria</taxon>
        <taxon>Methylococcales</taxon>
        <taxon>Methylococcaceae</taxon>
        <taxon>Methylomonas</taxon>
    </lineage>
</organism>
<dbReference type="NCBIfam" id="TIGR01352">
    <property type="entry name" value="tonB_Cterm"/>
    <property type="match status" value="1"/>
</dbReference>
<dbReference type="OrthoDB" id="9792439at2"/>
<evidence type="ECO:0000313" key="13">
    <source>
        <dbReference type="EMBL" id="OAI24044.1"/>
    </source>
</evidence>
<keyword evidence="3 10" id="KW-0813">Transport</keyword>
<comment type="function">
    <text evidence="10">Interacts with outer membrane receptor proteins that carry out high-affinity binding and energy dependent uptake into the periplasmic space of specific substrates. It could act to transduce energy from the cytoplasmic membrane to specific energy-requiring processes in the outer membrane, resulting in the release into the periplasm of ligands bound by these outer membrane proteins.</text>
</comment>
<evidence type="ECO:0000256" key="2">
    <source>
        <dbReference type="ARBA" id="ARBA00006555"/>
    </source>
</evidence>
<evidence type="ECO:0000256" key="4">
    <source>
        <dbReference type="ARBA" id="ARBA00022475"/>
    </source>
</evidence>
<feature type="domain" description="TonB C-terminal" evidence="12">
    <location>
        <begin position="180"/>
        <end position="270"/>
    </location>
</feature>
<dbReference type="PANTHER" id="PTHR33446">
    <property type="entry name" value="PROTEIN TONB-RELATED"/>
    <property type="match status" value="1"/>
</dbReference>
<dbReference type="SUPFAM" id="SSF74653">
    <property type="entry name" value="TolA/TonB C-terminal domain"/>
    <property type="match status" value="1"/>
</dbReference>
<dbReference type="GO" id="GO:0031992">
    <property type="term" value="F:energy transducer activity"/>
    <property type="evidence" value="ECO:0007669"/>
    <property type="project" value="InterPro"/>
</dbReference>
<proteinExistence type="inferred from homology"/>
<evidence type="ECO:0000256" key="1">
    <source>
        <dbReference type="ARBA" id="ARBA00004383"/>
    </source>
</evidence>
<reference evidence="14" key="1">
    <citation type="submission" date="2016-03" db="EMBL/GenBank/DDBJ databases">
        <authorList>
            <person name="Heylen K."/>
            <person name="De Vos P."/>
            <person name="Vekeman B."/>
        </authorList>
    </citation>
    <scope>NUCLEOTIDE SEQUENCE [LARGE SCALE GENOMIC DNA]</scope>
    <source>
        <strain evidence="14">R-45383</strain>
    </source>
</reference>
<sequence length="270" mass="28691">MSNLFATRHHFQPLAAGSNWQAGGLLPLEPTGAAAGELALNPLAGALQGFQYRSASSDHKWFDYVLLGVLSVLIHSAAMDQFRGASLEQDFVEPPKPEPKVQITLSRPRPVVPPPIVQAPPPKPKVVPLKPPKEKPKPVLKPVVEQAPVPDPTPAPIVDAAPTPAPPAPPAPVVEEKITPPTAGADYLNNPPPEYPEIAQERGWEGKVLMKVHVQPNGKPDSVSVVKSSGQAVLDDAAVKTVSKWSFVPAKRGETPVAGYVTVPITFNLS</sequence>
<evidence type="ECO:0000256" key="3">
    <source>
        <dbReference type="ARBA" id="ARBA00022448"/>
    </source>
</evidence>
<dbReference type="PROSITE" id="PS52015">
    <property type="entry name" value="TONB_CTD"/>
    <property type="match status" value="1"/>
</dbReference>
<keyword evidence="8" id="KW-1133">Transmembrane helix</keyword>
<gene>
    <name evidence="13" type="ORF">A1355_20995</name>
</gene>
<keyword evidence="10" id="KW-0735">Signal-anchor</keyword>
<keyword evidence="9" id="KW-0472">Membrane</keyword>
<evidence type="ECO:0000256" key="11">
    <source>
        <dbReference type="SAM" id="MobiDB-lite"/>
    </source>
</evidence>